<evidence type="ECO:0000313" key="1">
    <source>
        <dbReference type="EMBL" id="GLB37717.1"/>
    </source>
</evidence>
<dbReference type="EMBL" id="BRPK01000004">
    <property type="protein sequence ID" value="GLB37717.1"/>
    <property type="molecule type" value="Genomic_DNA"/>
</dbReference>
<dbReference type="Proteomes" id="UP001063166">
    <property type="component" value="Unassembled WGS sequence"/>
</dbReference>
<dbReference type="OrthoDB" id="2651020at2759"/>
<name>A0A9P3PK53_LYOSH</name>
<protein>
    <submittedName>
        <fullName evidence="1">Uncharacterized protein</fullName>
    </submittedName>
</protein>
<comment type="caution">
    <text evidence="1">The sequence shown here is derived from an EMBL/GenBank/DDBJ whole genome shotgun (WGS) entry which is preliminary data.</text>
</comment>
<keyword evidence="2" id="KW-1185">Reference proteome</keyword>
<dbReference type="AlphaFoldDB" id="A0A9P3PK53"/>
<reference evidence="1" key="1">
    <citation type="submission" date="2022-07" db="EMBL/GenBank/DDBJ databases">
        <title>The genome of Lyophyllum shimeji provides insight into the initial evolution of ectomycorrhizal fungal genome.</title>
        <authorList>
            <person name="Kobayashi Y."/>
            <person name="Shibata T."/>
            <person name="Hirakawa H."/>
            <person name="Shigenobu S."/>
            <person name="Nishiyama T."/>
            <person name="Yamada A."/>
            <person name="Hasebe M."/>
            <person name="Kawaguchi M."/>
        </authorList>
    </citation>
    <scope>NUCLEOTIDE SEQUENCE</scope>
    <source>
        <strain evidence="1">AT787</strain>
    </source>
</reference>
<organism evidence="1 2">
    <name type="scientific">Lyophyllum shimeji</name>
    <name type="common">Hon-shimeji</name>
    <name type="synonym">Tricholoma shimeji</name>
    <dbReference type="NCBI Taxonomy" id="47721"/>
    <lineage>
        <taxon>Eukaryota</taxon>
        <taxon>Fungi</taxon>
        <taxon>Dikarya</taxon>
        <taxon>Basidiomycota</taxon>
        <taxon>Agaricomycotina</taxon>
        <taxon>Agaricomycetes</taxon>
        <taxon>Agaricomycetidae</taxon>
        <taxon>Agaricales</taxon>
        <taxon>Tricholomatineae</taxon>
        <taxon>Lyophyllaceae</taxon>
        <taxon>Lyophyllum</taxon>
    </lineage>
</organism>
<accession>A0A9P3PK53</accession>
<evidence type="ECO:0000313" key="2">
    <source>
        <dbReference type="Proteomes" id="UP001063166"/>
    </source>
</evidence>
<proteinExistence type="predicted"/>
<sequence>MNTNHAALAGRSLNTVSAEMDLCELLHAMRLSAAKVPESDVPDVLMQENTSCSTSDTLASSSSSLSSESTEPHGCAYLQAIRDQFDQYATVGGEYLEAIFTHREIFSSFPAAHHQCARAFSDLAYMLEQRAWRADRDADTEAVSAFRHEAWMIAATLPSASKQASTSNGFPSYVCMMPAM</sequence>
<gene>
    <name evidence="1" type="ORF">LshimejAT787_0407680</name>
</gene>